<accession>A0A1Y3AKU9</accession>
<proteinExistence type="predicted"/>
<evidence type="ECO:0000256" key="1">
    <source>
        <dbReference type="SAM" id="MobiDB-lite"/>
    </source>
</evidence>
<reference evidence="2 3" key="1">
    <citation type="submission" date="2017-03" db="EMBL/GenBank/DDBJ databases">
        <title>Genome Survey of Euroglyphus maynei.</title>
        <authorList>
            <person name="Arlian L.G."/>
            <person name="Morgan M.S."/>
            <person name="Rider S.D."/>
        </authorList>
    </citation>
    <scope>NUCLEOTIDE SEQUENCE [LARGE SCALE GENOMIC DNA]</scope>
    <source>
        <strain evidence="2">Arlian Lab</strain>
        <tissue evidence="2">Whole body</tissue>
    </source>
</reference>
<protein>
    <submittedName>
        <fullName evidence="2">Uncharacterized protein</fullName>
    </submittedName>
</protein>
<dbReference type="EMBL" id="MUJZ01072300">
    <property type="protein sequence ID" value="OTF69079.1"/>
    <property type="molecule type" value="Genomic_DNA"/>
</dbReference>
<evidence type="ECO:0000313" key="2">
    <source>
        <dbReference type="EMBL" id="OTF69079.1"/>
    </source>
</evidence>
<organism evidence="2 3">
    <name type="scientific">Euroglyphus maynei</name>
    <name type="common">Mayne's house dust mite</name>
    <dbReference type="NCBI Taxonomy" id="6958"/>
    <lineage>
        <taxon>Eukaryota</taxon>
        <taxon>Metazoa</taxon>
        <taxon>Ecdysozoa</taxon>
        <taxon>Arthropoda</taxon>
        <taxon>Chelicerata</taxon>
        <taxon>Arachnida</taxon>
        <taxon>Acari</taxon>
        <taxon>Acariformes</taxon>
        <taxon>Sarcoptiformes</taxon>
        <taxon>Astigmata</taxon>
        <taxon>Psoroptidia</taxon>
        <taxon>Analgoidea</taxon>
        <taxon>Pyroglyphidae</taxon>
        <taxon>Pyroglyphinae</taxon>
        <taxon>Euroglyphus</taxon>
    </lineage>
</organism>
<sequence>MKSLSSSDDSQQQQQEQQQQQSATGFDGVVRQDRQRRQQTFGPNAKKIRKPNNILIDIYGVIAPWTFVNQLKTYAKENIDDYWDECGNRLVLIVNPV</sequence>
<comment type="caution">
    <text evidence="2">The sequence shown here is derived from an EMBL/GenBank/DDBJ whole genome shotgun (WGS) entry which is preliminary data.</text>
</comment>
<gene>
    <name evidence="2" type="ORF">BLA29_013257</name>
</gene>
<evidence type="ECO:0000313" key="3">
    <source>
        <dbReference type="Proteomes" id="UP000194236"/>
    </source>
</evidence>
<dbReference type="Proteomes" id="UP000194236">
    <property type="component" value="Unassembled WGS sequence"/>
</dbReference>
<dbReference type="AlphaFoldDB" id="A0A1Y3AKU9"/>
<keyword evidence="3" id="KW-1185">Reference proteome</keyword>
<name>A0A1Y3AKU9_EURMA</name>
<feature type="region of interest" description="Disordered" evidence="1">
    <location>
        <begin position="1"/>
        <end position="46"/>
    </location>
</feature>
<feature type="compositionally biased region" description="Low complexity" evidence="1">
    <location>
        <begin position="1"/>
        <end position="22"/>
    </location>
</feature>